<proteinExistence type="inferred from homology"/>
<dbReference type="InterPro" id="IPR018313">
    <property type="entry name" value="SBP_3_CS"/>
</dbReference>
<evidence type="ECO:0000259" key="6">
    <source>
        <dbReference type="SMART" id="SM00062"/>
    </source>
</evidence>
<keyword evidence="3 5" id="KW-0732">Signal</keyword>
<feature type="signal peptide" evidence="5">
    <location>
        <begin position="1"/>
        <end position="23"/>
    </location>
</feature>
<comment type="subcellular location">
    <subcellularLocation>
        <location evidence="1">Cell envelope</location>
    </subcellularLocation>
</comment>
<dbReference type="Gene3D" id="3.40.190.10">
    <property type="entry name" value="Periplasmic binding protein-like II"/>
    <property type="match status" value="2"/>
</dbReference>
<evidence type="ECO:0000313" key="8">
    <source>
        <dbReference type="Proteomes" id="UP000246569"/>
    </source>
</evidence>
<dbReference type="Proteomes" id="UP000246569">
    <property type="component" value="Unassembled WGS sequence"/>
</dbReference>
<evidence type="ECO:0000256" key="2">
    <source>
        <dbReference type="ARBA" id="ARBA00010333"/>
    </source>
</evidence>
<reference evidence="7 8" key="1">
    <citation type="submission" date="2018-05" db="EMBL/GenBank/DDBJ databases">
        <title>Genomic Encyclopedia of Type Strains, Phase IV (KMG-IV): sequencing the most valuable type-strain genomes for metagenomic binning, comparative biology and taxonomic classification.</title>
        <authorList>
            <person name="Goeker M."/>
        </authorList>
    </citation>
    <scope>NUCLEOTIDE SEQUENCE [LARGE SCALE GENOMIC DNA]</scope>
    <source>
        <strain evidence="7 8">DSM 23606</strain>
    </source>
</reference>
<evidence type="ECO:0000256" key="1">
    <source>
        <dbReference type="ARBA" id="ARBA00004196"/>
    </source>
</evidence>
<keyword evidence="8" id="KW-1185">Reference proteome</keyword>
<name>A0A317MT80_9GAMM</name>
<dbReference type="InterPro" id="IPR001638">
    <property type="entry name" value="Solute-binding_3/MltF_N"/>
</dbReference>
<gene>
    <name evidence="7" type="ORF">C7443_107202</name>
</gene>
<dbReference type="OrthoDB" id="6192933at2"/>
<accession>A0A317MT80</accession>
<protein>
    <submittedName>
        <fullName evidence="7">Amino acid ABC transporter substrate-binding protein (PAAT family)</fullName>
    </submittedName>
</protein>
<dbReference type="RefSeq" id="WP_110019106.1">
    <property type="nucleotide sequence ID" value="NZ_QGTJ01000007.1"/>
</dbReference>
<dbReference type="AlphaFoldDB" id="A0A317MT80"/>
<evidence type="ECO:0000256" key="3">
    <source>
        <dbReference type="ARBA" id="ARBA00022729"/>
    </source>
</evidence>
<organism evidence="7 8">
    <name type="scientific">Plasticicumulans acidivorans</name>
    <dbReference type="NCBI Taxonomy" id="886464"/>
    <lineage>
        <taxon>Bacteria</taxon>
        <taxon>Pseudomonadati</taxon>
        <taxon>Pseudomonadota</taxon>
        <taxon>Gammaproteobacteria</taxon>
        <taxon>Candidatus Competibacteraceae</taxon>
        <taxon>Plasticicumulans</taxon>
    </lineage>
</organism>
<comment type="similarity">
    <text evidence="2 4">Belongs to the bacterial solute-binding protein 3 family.</text>
</comment>
<evidence type="ECO:0000256" key="5">
    <source>
        <dbReference type="SAM" id="SignalP"/>
    </source>
</evidence>
<dbReference type="Pfam" id="PF00497">
    <property type="entry name" value="SBP_bac_3"/>
    <property type="match status" value="1"/>
</dbReference>
<dbReference type="PANTHER" id="PTHR35936">
    <property type="entry name" value="MEMBRANE-BOUND LYTIC MUREIN TRANSGLYCOSYLASE F"/>
    <property type="match status" value="1"/>
</dbReference>
<evidence type="ECO:0000313" key="7">
    <source>
        <dbReference type="EMBL" id="PWV60627.1"/>
    </source>
</evidence>
<dbReference type="EMBL" id="QGTJ01000007">
    <property type="protein sequence ID" value="PWV60627.1"/>
    <property type="molecule type" value="Genomic_DNA"/>
</dbReference>
<dbReference type="PANTHER" id="PTHR35936:SF19">
    <property type="entry name" value="AMINO-ACID-BINDING PROTEIN YXEM-RELATED"/>
    <property type="match status" value="1"/>
</dbReference>
<dbReference type="GO" id="GO:0030313">
    <property type="term" value="C:cell envelope"/>
    <property type="evidence" value="ECO:0007669"/>
    <property type="project" value="UniProtKB-SubCell"/>
</dbReference>
<sequence>MNRIPLAAGLLCALGLGAGVALANADALSTVREKGVLRVAVYKDFPPYSYTDANGRMTGLDVEVGRALAERMGVAMSLEPIPASDESMEDDLRNAVWKGHYMGWGAADVMLHVPVNADFQQRVDKVTLFAPYYRELVAIAYDKDKIPDLNSLDVFRKEKVGVEMRTVADQYLITTESGAYINNVRHFRTPDAACAALKSGEVPALAAQRGQLEYCLGGDRARFVVTTVPAPNVRVFEWNVGMAVRASEPGLRDALGDAMESLRQDGTLQKIFDANHVSLNAPAH</sequence>
<dbReference type="SUPFAM" id="SSF53850">
    <property type="entry name" value="Periplasmic binding protein-like II"/>
    <property type="match status" value="1"/>
</dbReference>
<dbReference type="PROSITE" id="PS01039">
    <property type="entry name" value="SBP_BACTERIAL_3"/>
    <property type="match status" value="1"/>
</dbReference>
<evidence type="ECO:0000256" key="4">
    <source>
        <dbReference type="RuleBase" id="RU003744"/>
    </source>
</evidence>
<feature type="chain" id="PRO_5016418137" evidence="5">
    <location>
        <begin position="24"/>
        <end position="284"/>
    </location>
</feature>
<dbReference type="SMART" id="SM00062">
    <property type="entry name" value="PBPb"/>
    <property type="match status" value="1"/>
</dbReference>
<feature type="domain" description="Solute-binding protein family 3/N-terminal" evidence="6">
    <location>
        <begin position="36"/>
        <end position="275"/>
    </location>
</feature>
<comment type="caution">
    <text evidence="7">The sequence shown here is derived from an EMBL/GenBank/DDBJ whole genome shotgun (WGS) entry which is preliminary data.</text>
</comment>